<keyword evidence="4" id="KW-1185">Reference proteome</keyword>
<evidence type="ECO:0000313" key="4">
    <source>
        <dbReference type="Proteomes" id="UP000593567"/>
    </source>
</evidence>
<dbReference type="OrthoDB" id="512356at2759"/>
<evidence type="ECO:0000256" key="2">
    <source>
        <dbReference type="SAM" id="MobiDB-lite"/>
    </source>
</evidence>
<gene>
    <name evidence="3" type="ORF">EB796_020089</name>
</gene>
<dbReference type="InterPro" id="IPR018797">
    <property type="entry name" value="FAM98"/>
</dbReference>
<reference evidence="3" key="1">
    <citation type="submission" date="2020-06" db="EMBL/GenBank/DDBJ databases">
        <title>Draft genome of Bugula neritina, a colonial animal packing powerful symbionts and potential medicines.</title>
        <authorList>
            <person name="Rayko M."/>
        </authorList>
    </citation>
    <scope>NUCLEOTIDE SEQUENCE [LARGE SCALE GENOMIC DNA]</scope>
    <source>
        <strain evidence="3">Kwan_BN1</strain>
    </source>
</reference>
<sequence>MQPNGTLVKIKRKVSGRKFSLQKIRERHLNQMMRMKMLNTNPSSMLLTEVLDFLDRNDNYCCFSYTGALNSDTISEILKAGVANITYTSVIAHLVKELCDFYDIQESVGPVAVENNAEASKCFLMELSGFLREFGCPYEELINGPVEKRLQDSESCLLLLDYLLGEFQAAQLYYTDIPTESVRNQQASTELSCSECLKHMLICLSFPKPPANITPVQLFTKINSRVNEIITHHPGALGSPLLKARLTPNQWIKVSEYNNKLAQEYNLRREMLCKRLDVTIQSFLWSDRAKIHQDSALRLYQPLRQRLKDPSAVTVSDLLSARDSLLCIRKTNSNRKGLETRVNKVLMGNVPDRGGRTGTMQAPPPEMPAFAKRQSGPGPMGSRQQSKSTGFFASVALLCNGISKTIQ</sequence>
<dbReference type="Pfam" id="PF10239">
    <property type="entry name" value="DUF2465"/>
    <property type="match status" value="1"/>
</dbReference>
<dbReference type="AlphaFoldDB" id="A0A7J7J605"/>
<evidence type="ECO:0000313" key="3">
    <source>
        <dbReference type="EMBL" id="KAF6021602.1"/>
    </source>
</evidence>
<comment type="caution">
    <text evidence="3">The sequence shown here is derived from an EMBL/GenBank/DDBJ whole genome shotgun (WGS) entry which is preliminary data.</text>
</comment>
<feature type="region of interest" description="Disordered" evidence="2">
    <location>
        <begin position="348"/>
        <end position="367"/>
    </location>
</feature>
<evidence type="ECO:0000256" key="1">
    <source>
        <dbReference type="ARBA" id="ARBA00007218"/>
    </source>
</evidence>
<dbReference type="GO" id="GO:0072669">
    <property type="term" value="C:tRNA-splicing ligase complex"/>
    <property type="evidence" value="ECO:0007669"/>
    <property type="project" value="TreeGrafter"/>
</dbReference>
<name>A0A7J7J605_BUGNE</name>
<organism evidence="3 4">
    <name type="scientific">Bugula neritina</name>
    <name type="common">Brown bryozoan</name>
    <name type="synonym">Sertularia neritina</name>
    <dbReference type="NCBI Taxonomy" id="10212"/>
    <lineage>
        <taxon>Eukaryota</taxon>
        <taxon>Metazoa</taxon>
        <taxon>Spiralia</taxon>
        <taxon>Lophotrochozoa</taxon>
        <taxon>Bryozoa</taxon>
        <taxon>Gymnolaemata</taxon>
        <taxon>Cheilostomatida</taxon>
        <taxon>Flustrina</taxon>
        <taxon>Buguloidea</taxon>
        <taxon>Bugulidae</taxon>
        <taxon>Bugula</taxon>
    </lineage>
</organism>
<dbReference type="PANTHER" id="PTHR31353">
    <property type="entry name" value="FAM98"/>
    <property type="match status" value="1"/>
</dbReference>
<accession>A0A7J7J605</accession>
<dbReference type="EMBL" id="VXIV02002995">
    <property type="protein sequence ID" value="KAF6021602.1"/>
    <property type="molecule type" value="Genomic_DNA"/>
</dbReference>
<comment type="similarity">
    <text evidence="1">Belongs to the FAM98 family.</text>
</comment>
<dbReference type="Proteomes" id="UP000593567">
    <property type="component" value="Unassembled WGS sequence"/>
</dbReference>
<protein>
    <submittedName>
        <fullName evidence="3">FAM98A</fullName>
    </submittedName>
</protein>
<proteinExistence type="inferred from homology"/>
<dbReference type="PANTHER" id="PTHR31353:SF1">
    <property type="entry name" value="PROTEIN FAM98B"/>
    <property type="match status" value="1"/>
</dbReference>